<feature type="compositionally biased region" description="Low complexity" evidence="2">
    <location>
        <begin position="213"/>
        <end position="225"/>
    </location>
</feature>
<feature type="compositionally biased region" description="Low complexity" evidence="2">
    <location>
        <begin position="471"/>
        <end position="482"/>
    </location>
</feature>
<dbReference type="EnsemblPlants" id="KEH30184">
    <property type="protein sequence ID" value="KEH30184"/>
    <property type="gene ID" value="MTR_4g064740"/>
</dbReference>
<evidence type="ECO:0000256" key="2">
    <source>
        <dbReference type="SAM" id="MobiDB-lite"/>
    </source>
</evidence>
<evidence type="ECO:0000313" key="4">
    <source>
        <dbReference type="EMBL" id="KEH30184.1"/>
    </source>
</evidence>
<feature type="compositionally biased region" description="Basic and acidic residues" evidence="2">
    <location>
        <begin position="654"/>
        <end position="702"/>
    </location>
</feature>
<feature type="compositionally biased region" description="Basic residues" evidence="2">
    <location>
        <begin position="249"/>
        <end position="270"/>
    </location>
</feature>
<feature type="compositionally biased region" description="Basic and acidic residues" evidence="2">
    <location>
        <begin position="594"/>
        <end position="635"/>
    </location>
</feature>
<name>A0A072UKA5_MEDTR</name>
<dbReference type="Proteomes" id="UP000002051">
    <property type="component" value="Chromosome 4"/>
</dbReference>
<dbReference type="HOGENOM" id="CLU_019160_0_0_1"/>
<reference evidence="4 6" key="1">
    <citation type="journal article" date="2011" name="Nature">
        <title>The Medicago genome provides insight into the evolution of rhizobial symbioses.</title>
        <authorList>
            <person name="Young N.D."/>
            <person name="Debelle F."/>
            <person name="Oldroyd G.E."/>
            <person name="Geurts R."/>
            <person name="Cannon S.B."/>
            <person name="Udvardi M.K."/>
            <person name="Benedito V.A."/>
            <person name="Mayer K.F."/>
            <person name="Gouzy J."/>
            <person name="Schoof H."/>
            <person name="Van de Peer Y."/>
            <person name="Proost S."/>
            <person name="Cook D.R."/>
            <person name="Meyers B.C."/>
            <person name="Spannagl M."/>
            <person name="Cheung F."/>
            <person name="De Mita S."/>
            <person name="Krishnakumar V."/>
            <person name="Gundlach H."/>
            <person name="Zhou S."/>
            <person name="Mudge J."/>
            <person name="Bharti A.K."/>
            <person name="Murray J.D."/>
            <person name="Naoumkina M.A."/>
            <person name="Rosen B."/>
            <person name="Silverstein K.A."/>
            <person name="Tang H."/>
            <person name="Rombauts S."/>
            <person name="Zhao P.X."/>
            <person name="Zhou P."/>
            <person name="Barbe V."/>
            <person name="Bardou P."/>
            <person name="Bechner M."/>
            <person name="Bellec A."/>
            <person name="Berger A."/>
            <person name="Berges H."/>
            <person name="Bidwell S."/>
            <person name="Bisseling T."/>
            <person name="Choisne N."/>
            <person name="Couloux A."/>
            <person name="Denny R."/>
            <person name="Deshpande S."/>
            <person name="Dai X."/>
            <person name="Doyle J.J."/>
            <person name="Dudez A.M."/>
            <person name="Farmer A.D."/>
            <person name="Fouteau S."/>
            <person name="Franken C."/>
            <person name="Gibelin C."/>
            <person name="Gish J."/>
            <person name="Goldstein S."/>
            <person name="Gonzalez A.J."/>
            <person name="Green P.J."/>
            <person name="Hallab A."/>
            <person name="Hartog M."/>
            <person name="Hua A."/>
            <person name="Humphray S.J."/>
            <person name="Jeong D.H."/>
            <person name="Jing Y."/>
            <person name="Jocker A."/>
            <person name="Kenton S.M."/>
            <person name="Kim D.J."/>
            <person name="Klee K."/>
            <person name="Lai H."/>
            <person name="Lang C."/>
            <person name="Lin S."/>
            <person name="Macmil S.L."/>
            <person name="Magdelenat G."/>
            <person name="Matthews L."/>
            <person name="McCorrison J."/>
            <person name="Monaghan E.L."/>
            <person name="Mun J.H."/>
            <person name="Najar F.Z."/>
            <person name="Nicholson C."/>
            <person name="Noirot C."/>
            <person name="O'Bleness M."/>
            <person name="Paule C.R."/>
            <person name="Poulain J."/>
            <person name="Prion F."/>
            <person name="Qin B."/>
            <person name="Qu C."/>
            <person name="Retzel E.F."/>
            <person name="Riddle C."/>
            <person name="Sallet E."/>
            <person name="Samain S."/>
            <person name="Samson N."/>
            <person name="Sanders I."/>
            <person name="Saurat O."/>
            <person name="Scarpelli C."/>
            <person name="Schiex T."/>
            <person name="Segurens B."/>
            <person name="Severin A.J."/>
            <person name="Sherrier D.J."/>
            <person name="Shi R."/>
            <person name="Sims S."/>
            <person name="Singer S.R."/>
            <person name="Sinharoy S."/>
            <person name="Sterck L."/>
            <person name="Viollet A."/>
            <person name="Wang B.B."/>
            <person name="Wang K."/>
            <person name="Wang M."/>
            <person name="Wang X."/>
            <person name="Warfsmann J."/>
            <person name="Weissenbach J."/>
            <person name="White D.D."/>
            <person name="White J.D."/>
            <person name="Wiley G.B."/>
            <person name="Wincker P."/>
            <person name="Xing Y."/>
            <person name="Yang L."/>
            <person name="Yao Z."/>
            <person name="Ying F."/>
            <person name="Zhai J."/>
            <person name="Zhou L."/>
            <person name="Zuber A."/>
            <person name="Denarie J."/>
            <person name="Dixon R.A."/>
            <person name="May G.D."/>
            <person name="Schwartz D.C."/>
            <person name="Rogers J."/>
            <person name="Quetier F."/>
            <person name="Town C.D."/>
            <person name="Roe B.A."/>
        </authorList>
    </citation>
    <scope>NUCLEOTIDE SEQUENCE [LARGE SCALE GENOMIC DNA]</scope>
    <source>
        <strain evidence="4">A17</strain>
        <strain evidence="5 6">cv. Jemalong A17</strain>
    </source>
</reference>
<feature type="compositionally biased region" description="Basic residues" evidence="2">
    <location>
        <begin position="279"/>
        <end position="389"/>
    </location>
</feature>
<dbReference type="ExpressionAtlas" id="A0A072UKA5">
    <property type="expression patterns" value="differential"/>
</dbReference>
<dbReference type="InterPro" id="IPR036483">
    <property type="entry name" value="PWI_dom_sf"/>
</dbReference>
<accession>A0A072UKA5</accession>
<sequence>MSGGFFRGTSADQDTRFSNKQAKLLKSQKFAPELEHLVDMTKVNMDVMRPWITRKVTELLGFEDEVLINFIHGLLEAKKVNGKEIQIQITGFMEKNTGKFMKELWTLLLSAQKNASGVPQQFLDAKEEELLKKKAESDRITSEIQRKKDKESKDIMEERLKKLDGRLDAKDNDAASDPTLKSRDSGHYIQDGKQTDRNGVRARNRGSPARAISKSFSNSRSYSRSPKGGGRSISSERIQRSSRRQSISPRRRSPQRSPHRRPSYSRRRSRSSSSSPIRRGMHSPFRRRRTPSPVQRRRTPSPVRRRSPSPVRRRRSPSPVRRRRSPPSPVRRRRSPPSPVRQRRSPYPARRRRSPSPVRRRRSPSPIRRRRSPSPMNRRRSPSPIRRRSPSPLQQRSPSMRRRSPSPMRRIPLSRGRRSSSPMQSPVMRRYDSRTPRRRSPSPLQHRSPVSGKKRSASASPKRSPSQDEWSSQSPVRVSPSPVRRRTSPRHQRSPLQSSMGRVRVQKILSPEVYQPSSPLRSVQRDKNGKASGYKSQDSMSTPDKSPIRSISPPQARSKTSSKNRRERKDPKSNSSEKKSRHSPVSKRIGSSAKFHDEDEFYPERAASHLASDTKHYDNNERNKKGQDIKCDKSSGKGGESPGQQKSPMNKEFFSGEKLRDTYAAETKKTDDKDQINSKYAKSSDQHHKSEGTQDLVGKVDHVNQSASYDSVSEESDKHRRDGKDRRKHKRSERKVVSSDENDSYDSELEDRKEAKRRKKEEKKKLRKEEKHRKREERRRKREERHAEKLKMKSKPGYISDNEEAERRDGHQSDDEEEPYDPKKLEIELRNKALESLKAKKSMNN</sequence>
<gene>
    <name evidence="5" type="primary">11427645</name>
    <name evidence="4" type="ordered locus">MTR_4g064740</name>
</gene>
<dbReference type="GO" id="GO:0006397">
    <property type="term" value="P:mRNA processing"/>
    <property type="evidence" value="ECO:0007669"/>
    <property type="project" value="UniProtKB-KW"/>
</dbReference>
<feature type="compositionally biased region" description="Acidic residues" evidence="2">
    <location>
        <begin position="740"/>
        <end position="749"/>
    </location>
</feature>
<keyword evidence="1" id="KW-0507">mRNA processing</keyword>
<dbReference type="AlphaFoldDB" id="A0A072UKA5"/>
<dbReference type="OrthoDB" id="163257at2759"/>
<feature type="compositionally biased region" description="Basic residues" evidence="2">
    <location>
        <begin position="770"/>
        <end position="783"/>
    </location>
</feature>
<feature type="compositionally biased region" description="Basic and acidic residues" evidence="2">
    <location>
        <begin position="567"/>
        <end position="578"/>
    </location>
</feature>
<evidence type="ECO:0000256" key="1">
    <source>
        <dbReference type="ARBA" id="ARBA00022664"/>
    </source>
</evidence>
<proteinExistence type="predicted"/>
<evidence type="ECO:0000313" key="6">
    <source>
        <dbReference type="Proteomes" id="UP000002051"/>
    </source>
</evidence>
<dbReference type="InterPro" id="IPR052225">
    <property type="entry name" value="Ser/Arg_repetitive_matrix"/>
</dbReference>
<evidence type="ECO:0000259" key="3">
    <source>
        <dbReference type="PROSITE" id="PS51025"/>
    </source>
</evidence>
<reference evidence="4 6" key="2">
    <citation type="journal article" date="2014" name="BMC Genomics">
        <title>An improved genome release (version Mt4.0) for the model legume Medicago truncatula.</title>
        <authorList>
            <person name="Tang H."/>
            <person name="Krishnakumar V."/>
            <person name="Bidwell S."/>
            <person name="Rosen B."/>
            <person name="Chan A."/>
            <person name="Zhou S."/>
            <person name="Gentzbittel L."/>
            <person name="Childs K.L."/>
            <person name="Yandell M."/>
            <person name="Gundlach H."/>
            <person name="Mayer K.F."/>
            <person name="Schwartz D.C."/>
            <person name="Town C.D."/>
        </authorList>
    </citation>
    <scope>GENOME REANNOTATION</scope>
    <source>
        <strain evidence="4">A17</strain>
        <strain evidence="5 6">cv. Jemalong A17</strain>
    </source>
</reference>
<reference evidence="5" key="3">
    <citation type="submission" date="2015-04" db="UniProtKB">
        <authorList>
            <consortium name="EnsemblPlants"/>
        </authorList>
    </citation>
    <scope>IDENTIFICATION</scope>
    <source>
        <strain evidence="5">cv. Jemalong A17</strain>
    </source>
</reference>
<feature type="compositionally biased region" description="Basic and acidic residues" evidence="2">
    <location>
        <begin position="715"/>
        <end position="725"/>
    </location>
</feature>
<dbReference type="PANTHER" id="PTHR23148">
    <property type="entry name" value="SERINE/ARGININE REGULATED NUCLEAR MATRIX PROTEIN"/>
    <property type="match status" value="1"/>
</dbReference>
<feature type="compositionally biased region" description="Low complexity" evidence="2">
    <location>
        <begin position="405"/>
        <end position="414"/>
    </location>
</feature>
<evidence type="ECO:0000313" key="5">
    <source>
        <dbReference type="EnsemblPlants" id="KEH30184"/>
    </source>
</evidence>
<dbReference type="Pfam" id="PF01480">
    <property type="entry name" value="PWI"/>
    <property type="match status" value="1"/>
</dbReference>
<keyword evidence="6" id="KW-1185">Reference proteome</keyword>
<feature type="compositionally biased region" description="Polar residues" evidence="2">
    <location>
        <begin position="534"/>
        <end position="544"/>
    </location>
</feature>
<dbReference type="InterPro" id="IPR002483">
    <property type="entry name" value="PWI_dom"/>
</dbReference>
<dbReference type="PROSITE" id="PS51025">
    <property type="entry name" value="PWI"/>
    <property type="match status" value="1"/>
</dbReference>
<feature type="region of interest" description="Disordered" evidence="2">
    <location>
        <begin position="134"/>
        <end position="826"/>
    </location>
</feature>
<organism evidence="4 6">
    <name type="scientific">Medicago truncatula</name>
    <name type="common">Barrel medic</name>
    <name type="synonym">Medicago tribuloides</name>
    <dbReference type="NCBI Taxonomy" id="3880"/>
    <lineage>
        <taxon>Eukaryota</taxon>
        <taxon>Viridiplantae</taxon>
        <taxon>Streptophyta</taxon>
        <taxon>Embryophyta</taxon>
        <taxon>Tracheophyta</taxon>
        <taxon>Spermatophyta</taxon>
        <taxon>Magnoliopsida</taxon>
        <taxon>eudicotyledons</taxon>
        <taxon>Gunneridae</taxon>
        <taxon>Pentapetalae</taxon>
        <taxon>rosids</taxon>
        <taxon>fabids</taxon>
        <taxon>Fabales</taxon>
        <taxon>Fabaceae</taxon>
        <taxon>Papilionoideae</taxon>
        <taxon>50 kb inversion clade</taxon>
        <taxon>NPAAA clade</taxon>
        <taxon>Hologalegina</taxon>
        <taxon>IRL clade</taxon>
        <taxon>Trifolieae</taxon>
        <taxon>Medicago</taxon>
    </lineage>
</organism>
<dbReference type="SMART" id="SM00311">
    <property type="entry name" value="PWI"/>
    <property type="match status" value="1"/>
</dbReference>
<protein>
    <submittedName>
        <fullName evidence="4">SR-rich pre-mRNA splicing activator</fullName>
    </submittedName>
</protein>
<dbReference type="Gene3D" id="1.20.1390.10">
    <property type="entry name" value="PWI domain"/>
    <property type="match status" value="1"/>
</dbReference>
<dbReference type="PANTHER" id="PTHR23148:SF0">
    <property type="entry name" value="SERINE_ARGININE REPETITIVE MATRIX PROTEIN 1"/>
    <property type="match status" value="1"/>
</dbReference>
<feature type="compositionally biased region" description="Basic residues" evidence="2">
    <location>
        <begin position="483"/>
        <end position="493"/>
    </location>
</feature>
<feature type="domain" description="PWI" evidence="3">
    <location>
        <begin position="27"/>
        <end position="125"/>
    </location>
</feature>
<dbReference type="SUPFAM" id="SSF101233">
    <property type="entry name" value="PWI domain"/>
    <property type="match status" value="1"/>
</dbReference>
<feature type="compositionally biased region" description="Basic and acidic residues" evidence="2">
    <location>
        <begin position="134"/>
        <end position="173"/>
    </location>
</feature>
<dbReference type="EMBL" id="CM001220">
    <property type="protein sequence ID" value="KEH30184.1"/>
    <property type="molecule type" value="Genomic_DNA"/>
</dbReference>